<evidence type="ECO:0008006" key="2">
    <source>
        <dbReference type="Google" id="ProtNLM"/>
    </source>
</evidence>
<dbReference type="AlphaFoldDB" id="X0V8M8"/>
<evidence type="ECO:0000313" key="1">
    <source>
        <dbReference type="EMBL" id="GAG08843.1"/>
    </source>
</evidence>
<protein>
    <recommendedName>
        <fullName evidence="2">Dihydroorotate dehydrogenase domain-containing protein</fullName>
    </recommendedName>
</protein>
<name>X0V8M8_9ZZZZ</name>
<dbReference type="EMBL" id="BARS01021891">
    <property type="protein sequence ID" value="GAG08843.1"/>
    <property type="molecule type" value="Genomic_DNA"/>
</dbReference>
<feature type="non-terminal residue" evidence="1">
    <location>
        <position position="1"/>
    </location>
</feature>
<sequence length="42" mass="4410">AVAVGTALFVDPRTPLDICDGLAGYLKDHGLTSVRDLIGQLK</sequence>
<proteinExistence type="predicted"/>
<comment type="caution">
    <text evidence="1">The sequence shown here is derived from an EMBL/GenBank/DDBJ whole genome shotgun (WGS) entry which is preliminary data.</text>
</comment>
<accession>X0V8M8</accession>
<organism evidence="1">
    <name type="scientific">marine sediment metagenome</name>
    <dbReference type="NCBI Taxonomy" id="412755"/>
    <lineage>
        <taxon>unclassified sequences</taxon>
        <taxon>metagenomes</taxon>
        <taxon>ecological metagenomes</taxon>
    </lineage>
</organism>
<dbReference type="InterPro" id="IPR013785">
    <property type="entry name" value="Aldolase_TIM"/>
</dbReference>
<reference evidence="1" key="1">
    <citation type="journal article" date="2014" name="Front. Microbiol.">
        <title>High frequency of phylogenetically diverse reductive dehalogenase-homologous genes in deep subseafloor sedimentary metagenomes.</title>
        <authorList>
            <person name="Kawai M."/>
            <person name="Futagami T."/>
            <person name="Toyoda A."/>
            <person name="Takaki Y."/>
            <person name="Nishi S."/>
            <person name="Hori S."/>
            <person name="Arai W."/>
            <person name="Tsubouchi T."/>
            <person name="Morono Y."/>
            <person name="Uchiyama I."/>
            <person name="Ito T."/>
            <person name="Fujiyama A."/>
            <person name="Inagaki F."/>
            <person name="Takami H."/>
        </authorList>
    </citation>
    <scope>NUCLEOTIDE SEQUENCE</scope>
    <source>
        <strain evidence="1">Expedition CK06-06</strain>
    </source>
</reference>
<dbReference type="Gene3D" id="3.20.20.70">
    <property type="entry name" value="Aldolase class I"/>
    <property type="match status" value="1"/>
</dbReference>
<dbReference type="SUPFAM" id="SSF51395">
    <property type="entry name" value="FMN-linked oxidoreductases"/>
    <property type="match status" value="1"/>
</dbReference>
<gene>
    <name evidence="1" type="ORF">S01H1_35083</name>
</gene>